<name>A0A8I1W9W1_PLESH</name>
<organism evidence="1 2">
    <name type="scientific">Plesiomonas shigelloides</name>
    <name type="common">Aeromonas shigelloides</name>
    <dbReference type="NCBI Taxonomy" id="703"/>
    <lineage>
        <taxon>Bacteria</taxon>
        <taxon>Pseudomonadati</taxon>
        <taxon>Pseudomonadota</taxon>
        <taxon>Gammaproteobacteria</taxon>
        <taxon>Enterobacterales</taxon>
        <taxon>Enterobacteriaceae</taxon>
        <taxon>Plesiomonas</taxon>
    </lineage>
</organism>
<dbReference type="Proteomes" id="UP000664658">
    <property type="component" value="Unassembled WGS sequence"/>
</dbReference>
<dbReference type="RefSeq" id="WP_207542635.1">
    <property type="nucleotide sequence ID" value="NZ_JAFNAA010000021.1"/>
</dbReference>
<evidence type="ECO:0000313" key="1">
    <source>
        <dbReference type="EMBL" id="MBO1109581.1"/>
    </source>
</evidence>
<dbReference type="EMBL" id="JAFNAA010000021">
    <property type="protein sequence ID" value="MBO1109581.1"/>
    <property type="molecule type" value="Genomic_DNA"/>
</dbReference>
<proteinExistence type="predicted"/>
<accession>A0A8I1W9W1</accession>
<protein>
    <submittedName>
        <fullName evidence="1">Uncharacterized protein</fullName>
    </submittedName>
</protein>
<comment type="caution">
    <text evidence="1">The sequence shown here is derived from an EMBL/GenBank/DDBJ whole genome shotgun (WGS) entry which is preliminary data.</text>
</comment>
<sequence>MGVSGLAEGFLAGFNTMDRYERGKQAEARQEKEMSLRNAAWQNALERQKLADERYEDEKNYRRGLDAANAERQKRLDNLNEMSLRASIANSQAANARAARAEARQVEMYEWEKDRLHQQKFLEENMPIIQQGWADIQAGKTPSEQFFSVVNNKYAAMYNPERYMSSDYSNAGKTFVTHAAALMRDAEAGKLDWNSEEGVQRINQPDFLKSAGVLFQDEVKTGLGDVDPQTGKTIKNKELANVHVTPDGTGVVLGVKVTYDDGSTAIRPVTEGRSARQDDQPKVIPLMDFVGPAYRRAALAHSLSQNAEQLRASMGLIPGADMKGYRKAVVDVNAETDKNISMIRRDGMLSEEQKQAAIEAERQAGEAKIIGLRSVFGLEPAKSLGDEQEPKQSALTTWTGADPLRQQFIKEAAEKGKVLADNVDPKQLDAAYNQWLLHRQASNTANSLRQAAERSGAAAGGQLPTDITENAYRAMTAAR</sequence>
<reference evidence="1" key="1">
    <citation type="submission" date="2021-03" db="EMBL/GenBank/DDBJ databases">
        <title>Plesiomonas shigelloides zfcc0051, isolated from zebrafish feces.</title>
        <authorList>
            <person name="Vanderhoek Z."/>
            <person name="Gaulke C."/>
        </authorList>
    </citation>
    <scope>NUCLEOTIDE SEQUENCE</scope>
    <source>
        <strain evidence="1">Zfcc0051</strain>
    </source>
</reference>
<dbReference type="AlphaFoldDB" id="A0A8I1W9W1"/>
<evidence type="ECO:0000313" key="2">
    <source>
        <dbReference type="Proteomes" id="UP000664658"/>
    </source>
</evidence>
<gene>
    <name evidence="1" type="ORF">J2R62_15455</name>
</gene>